<comment type="catalytic activity">
    <reaction evidence="10 11">
        <text>DNA(n) + a 2'-deoxyribonucleoside 5'-triphosphate = DNA(n+1) + diphosphate</text>
        <dbReference type="Rhea" id="RHEA:22508"/>
        <dbReference type="Rhea" id="RHEA-COMP:17339"/>
        <dbReference type="Rhea" id="RHEA-COMP:17340"/>
        <dbReference type="ChEBI" id="CHEBI:33019"/>
        <dbReference type="ChEBI" id="CHEBI:61560"/>
        <dbReference type="ChEBI" id="CHEBI:173112"/>
        <dbReference type="EC" id="2.7.7.7"/>
    </reaction>
</comment>
<evidence type="ECO:0000256" key="4">
    <source>
        <dbReference type="ARBA" id="ARBA00022705"/>
    </source>
</evidence>
<dbReference type="PANTHER" id="PTHR11669:SF0">
    <property type="entry name" value="PROTEIN STICHEL-LIKE 2"/>
    <property type="match status" value="1"/>
</dbReference>
<dbReference type="CDD" id="cd18137">
    <property type="entry name" value="HLD_clamp_pol_III_gamma_tau"/>
    <property type="match status" value="1"/>
</dbReference>
<dbReference type="EC" id="2.7.7.7" evidence="11"/>
<keyword evidence="3 11" id="KW-0548">Nucleotidyltransferase</keyword>
<evidence type="ECO:0000256" key="5">
    <source>
        <dbReference type="ARBA" id="ARBA00022723"/>
    </source>
</evidence>
<comment type="caution">
    <text evidence="13">The sequence shown here is derived from an EMBL/GenBank/DDBJ whole genome shotgun (WGS) entry which is preliminary data.</text>
</comment>
<evidence type="ECO:0000256" key="3">
    <source>
        <dbReference type="ARBA" id="ARBA00022695"/>
    </source>
</evidence>
<dbReference type="InterPro" id="IPR008921">
    <property type="entry name" value="DNA_pol3_clamp-load_cplx_C"/>
</dbReference>
<dbReference type="PATRIC" id="fig|1618662.3.peg.60"/>
<dbReference type="GO" id="GO:0003887">
    <property type="term" value="F:DNA-directed DNA polymerase activity"/>
    <property type="evidence" value="ECO:0007669"/>
    <property type="project" value="UniProtKB-KW"/>
</dbReference>
<reference evidence="13 14" key="1">
    <citation type="journal article" date="2015" name="Nature">
        <title>rRNA introns, odd ribosomes, and small enigmatic genomes across a large radiation of phyla.</title>
        <authorList>
            <person name="Brown C.T."/>
            <person name="Hug L.A."/>
            <person name="Thomas B.C."/>
            <person name="Sharon I."/>
            <person name="Castelle C.J."/>
            <person name="Singh A."/>
            <person name="Wilkins M.J."/>
            <person name="Williams K.H."/>
            <person name="Banfield J.F."/>
        </authorList>
    </citation>
    <scope>NUCLEOTIDE SEQUENCE [LARGE SCALE GENOMIC DNA]</scope>
</reference>
<dbReference type="SMART" id="SM00382">
    <property type="entry name" value="AAA"/>
    <property type="match status" value="1"/>
</dbReference>
<evidence type="ECO:0000256" key="1">
    <source>
        <dbReference type="ARBA" id="ARBA00006360"/>
    </source>
</evidence>
<keyword evidence="2 11" id="KW-0808">Transferase</keyword>
<dbReference type="FunFam" id="3.40.50.300:FF:000014">
    <property type="entry name" value="DNA polymerase III subunit gamma/tau"/>
    <property type="match status" value="1"/>
</dbReference>
<comment type="similarity">
    <text evidence="1 11">Belongs to the DnaX/STICHEL family.</text>
</comment>
<dbReference type="GO" id="GO:0046872">
    <property type="term" value="F:metal ion binding"/>
    <property type="evidence" value="ECO:0007669"/>
    <property type="project" value="UniProtKB-KW"/>
</dbReference>
<dbReference type="NCBIfam" id="NF004046">
    <property type="entry name" value="PRK05563.1"/>
    <property type="match status" value="1"/>
</dbReference>
<gene>
    <name evidence="11" type="primary">dnaX</name>
    <name evidence="13" type="ORF">UW92_C0002G0025</name>
</gene>
<dbReference type="FunFam" id="1.10.8.60:FF:000013">
    <property type="entry name" value="DNA polymerase III subunit gamma/tau"/>
    <property type="match status" value="1"/>
</dbReference>
<evidence type="ECO:0000256" key="6">
    <source>
        <dbReference type="ARBA" id="ARBA00022741"/>
    </source>
</evidence>
<dbReference type="InterPro" id="IPR045085">
    <property type="entry name" value="HLD_clamp_pol_III_gamma_tau"/>
</dbReference>
<dbReference type="Pfam" id="PF13177">
    <property type="entry name" value="DNA_pol3_delta2"/>
    <property type="match status" value="1"/>
</dbReference>
<dbReference type="GO" id="GO:0006261">
    <property type="term" value="P:DNA-templated DNA replication"/>
    <property type="evidence" value="ECO:0007669"/>
    <property type="project" value="TreeGrafter"/>
</dbReference>
<dbReference type="GO" id="GO:0005524">
    <property type="term" value="F:ATP binding"/>
    <property type="evidence" value="ECO:0007669"/>
    <property type="project" value="UniProtKB-KW"/>
</dbReference>
<proteinExistence type="inferred from homology"/>
<dbReference type="Gene3D" id="3.40.50.300">
    <property type="entry name" value="P-loop containing nucleotide triphosphate hydrolases"/>
    <property type="match status" value="1"/>
</dbReference>
<dbReference type="GO" id="GO:0003677">
    <property type="term" value="F:DNA binding"/>
    <property type="evidence" value="ECO:0007669"/>
    <property type="project" value="InterPro"/>
</dbReference>
<dbReference type="GO" id="GO:0009360">
    <property type="term" value="C:DNA polymerase III complex"/>
    <property type="evidence" value="ECO:0007669"/>
    <property type="project" value="InterPro"/>
</dbReference>
<evidence type="ECO:0000256" key="7">
    <source>
        <dbReference type="ARBA" id="ARBA00022833"/>
    </source>
</evidence>
<dbReference type="SUPFAM" id="SSF48019">
    <property type="entry name" value="post-AAA+ oligomerization domain-like"/>
    <property type="match status" value="1"/>
</dbReference>
<dbReference type="InterPro" id="IPR050238">
    <property type="entry name" value="DNA_Rep/Repair_Clamp_Loader"/>
</dbReference>
<comment type="function">
    <text evidence="11">DNA polymerase III is a complex, multichain enzyme responsible for most of the replicative synthesis in bacteria. This DNA polymerase also exhibits 3' to 5' exonuclease activity.</text>
</comment>
<keyword evidence="7" id="KW-0862">Zinc</keyword>
<dbReference type="Proteomes" id="UP000033966">
    <property type="component" value="Unassembled WGS sequence"/>
</dbReference>
<keyword evidence="9 11" id="KW-0239">DNA-directed DNA polymerase</keyword>
<dbReference type="EMBL" id="LCKF01000002">
    <property type="protein sequence ID" value="KKT92381.1"/>
    <property type="molecule type" value="Genomic_DNA"/>
</dbReference>
<evidence type="ECO:0000256" key="9">
    <source>
        <dbReference type="ARBA" id="ARBA00022932"/>
    </source>
</evidence>
<evidence type="ECO:0000256" key="11">
    <source>
        <dbReference type="RuleBase" id="RU364063"/>
    </source>
</evidence>
<dbReference type="PANTHER" id="PTHR11669">
    <property type="entry name" value="REPLICATION FACTOR C / DNA POLYMERASE III GAMMA-TAU SUBUNIT"/>
    <property type="match status" value="1"/>
</dbReference>
<dbReference type="InterPro" id="IPR027417">
    <property type="entry name" value="P-loop_NTPase"/>
</dbReference>
<dbReference type="CDD" id="cd00009">
    <property type="entry name" value="AAA"/>
    <property type="match status" value="1"/>
</dbReference>
<dbReference type="InterPro" id="IPR003593">
    <property type="entry name" value="AAA+_ATPase"/>
</dbReference>
<keyword evidence="6 11" id="KW-0547">Nucleotide-binding</keyword>
<dbReference type="SUPFAM" id="SSF52540">
    <property type="entry name" value="P-loop containing nucleoside triphosphate hydrolases"/>
    <property type="match status" value="1"/>
</dbReference>
<name>A0A0G1L8T9_9BACT</name>
<dbReference type="Gene3D" id="1.10.8.60">
    <property type="match status" value="1"/>
</dbReference>
<evidence type="ECO:0000259" key="12">
    <source>
        <dbReference type="SMART" id="SM00382"/>
    </source>
</evidence>
<dbReference type="InterPro" id="IPR012763">
    <property type="entry name" value="DNA_pol_III_sug/sutau_N"/>
</dbReference>
<dbReference type="InterPro" id="IPR022754">
    <property type="entry name" value="DNA_pol_III_gamma-3"/>
</dbReference>
<keyword evidence="8 11" id="KW-0067">ATP-binding</keyword>
<feature type="domain" description="AAA+ ATPase" evidence="12">
    <location>
        <begin position="36"/>
        <end position="185"/>
    </location>
</feature>
<accession>A0A0G1L8T9</accession>
<evidence type="ECO:0000256" key="2">
    <source>
        <dbReference type="ARBA" id="ARBA00022679"/>
    </source>
</evidence>
<dbReference type="NCBIfam" id="TIGR02397">
    <property type="entry name" value="dnaX_nterm"/>
    <property type="match status" value="1"/>
</dbReference>
<protein>
    <recommendedName>
        <fullName evidence="11">DNA polymerase III subunit gamma/tau</fullName>
        <ecNumber evidence="11">2.7.7.7</ecNumber>
    </recommendedName>
</protein>
<evidence type="ECO:0000256" key="8">
    <source>
        <dbReference type="ARBA" id="ARBA00022840"/>
    </source>
</evidence>
<evidence type="ECO:0000313" key="14">
    <source>
        <dbReference type="Proteomes" id="UP000033966"/>
    </source>
</evidence>
<evidence type="ECO:0000256" key="10">
    <source>
        <dbReference type="ARBA" id="ARBA00049244"/>
    </source>
</evidence>
<dbReference type="Pfam" id="PF12169">
    <property type="entry name" value="DNA_pol3_gamma3"/>
    <property type="match status" value="1"/>
</dbReference>
<dbReference type="Gene3D" id="1.20.272.10">
    <property type="match status" value="1"/>
</dbReference>
<sequence>MALAIYRKYRPATFEDLLGQEQIVSILKEAAKQEKLAHAYLLAGPRGTGKTTTARLIAKIANCEKRANDPAFREKGEPCNECAACRHIDEGSSMDVIEIDAASNRGIDEMRNLKESVRLSPAEGRSKVFIIDEAHMLTKEAFNALLKTLEEPPSYVVLILATTEAERIPSTIASRTQQFHFRRISLTDIVGKLEHIAKEEKMKATKEALDLIASSAEGSFRDAESLLDQLVSFGKKEIQLEDVEKTIGKVGFHKLSEFAGLLLEKKLDLALKTLSEIQDGGYDIVQFTKDVLRYLRHTAVLHYSPDMEKMFARELTEEHLAMIVTHGKLFKEEHIGLIKSLIKAYSEMRYSQFPIIPLEVAIVENLK</sequence>
<organism evidence="13 14">
    <name type="scientific">Candidatus Jorgensenbacteria bacterium GW2011_GWA2_45_13</name>
    <dbReference type="NCBI Taxonomy" id="1618662"/>
    <lineage>
        <taxon>Bacteria</taxon>
        <taxon>Candidatus Joergenseniibacteriota</taxon>
    </lineage>
</organism>
<dbReference type="Pfam" id="PF22608">
    <property type="entry name" value="DNAX_ATPase_lid"/>
    <property type="match status" value="1"/>
</dbReference>
<evidence type="ECO:0000313" key="13">
    <source>
        <dbReference type="EMBL" id="KKT92381.1"/>
    </source>
</evidence>
<comment type="subunit">
    <text evidence="11">DNA polymerase III contains a core (composed of alpha, epsilon and theta chains) that associates with a tau subunit. This core dimerizes to form the POLIII' complex. PolIII' associates with the gamma complex (composed of gamma, delta, delta', psi and chi chains) and with the beta chain to form the complete DNA polymerase III complex.</text>
</comment>
<keyword evidence="4 11" id="KW-0235">DNA replication</keyword>
<dbReference type="AlphaFoldDB" id="A0A0G1L8T9"/>
<keyword evidence="5" id="KW-0479">Metal-binding</keyword>